<dbReference type="AlphaFoldDB" id="A0A2C9L2B3"/>
<evidence type="ECO:0000256" key="10">
    <source>
        <dbReference type="ARBA" id="ARBA00022737"/>
    </source>
</evidence>
<dbReference type="Pfam" id="PF00168">
    <property type="entry name" value="C2"/>
    <property type="match status" value="2"/>
</dbReference>
<dbReference type="SUPFAM" id="SSF53300">
    <property type="entry name" value="vWA-like"/>
    <property type="match status" value="1"/>
</dbReference>
<dbReference type="Pfam" id="PF07002">
    <property type="entry name" value="Copine"/>
    <property type="match status" value="1"/>
</dbReference>
<comment type="similarity">
    <text evidence="5">Belongs to the copine family.</text>
</comment>
<dbReference type="GO" id="GO:0071277">
    <property type="term" value="P:cellular response to calcium ion"/>
    <property type="evidence" value="ECO:0007669"/>
    <property type="project" value="TreeGrafter"/>
</dbReference>
<reference evidence="24" key="2">
    <citation type="submission" date="2025-04" db="UniProtKB">
        <authorList>
            <consortium name="RefSeq"/>
        </authorList>
    </citation>
    <scope>IDENTIFICATION</scope>
</reference>
<evidence type="ECO:0000313" key="23">
    <source>
        <dbReference type="Proteomes" id="UP001165740"/>
    </source>
</evidence>
<evidence type="ECO:0000313" key="22">
    <source>
        <dbReference type="Proteomes" id="UP000076420"/>
    </source>
</evidence>
<dbReference type="OMA" id="HKYIGET"/>
<dbReference type="EnsemblMetazoa" id="BGLB026293-RA">
    <property type="protein sequence ID" value="BGLB026293-PA"/>
    <property type="gene ID" value="BGLB026293"/>
</dbReference>
<dbReference type="FunFam" id="2.60.40.150:FF:000042">
    <property type="entry name" value="Copine 3"/>
    <property type="match status" value="1"/>
</dbReference>
<dbReference type="GO" id="GO:0005544">
    <property type="term" value="F:calcium-dependent phospholipid binding"/>
    <property type="evidence" value="ECO:0007669"/>
    <property type="project" value="InterPro"/>
</dbReference>
<dbReference type="PANTHER" id="PTHR10857">
    <property type="entry name" value="COPINE"/>
    <property type="match status" value="1"/>
</dbReference>
<evidence type="ECO:0000256" key="5">
    <source>
        <dbReference type="ARBA" id="ARBA00009048"/>
    </source>
</evidence>
<dbReference type="SMART" id="SM00327">
    <property type="entry name" value="VWA"/>
    <property type="match status" value="1"/>
</dbReference>
<evidence type="ECO:0000256" key="16">
    <source>
        <dbReference type="ARBA" id="ARBA00065466"/>
    </source>
</evidence>
<feature type="region of interest" description="Disordered" evidence="19">
    <location>
        <begin position="538"/>
        <end position="566"/>
    </location>
</feature>
<dbReference type="SMART" id="SM00239">
    <property type="entry name" value="C2"/>
    <property type="match status" value="2"/>
</dbReference>
<evidence type="ECO:0000256" key="11">
    <source>
        <dbReference type="ARBA" id="ARBA00022837"/>
    </source>
</evidence>
<proteinExistence type="inferred from homology"/>
<dbReference type="FunFam" id="2.60.40.150:FF:000099">
    <property type="entry name" value="Copine 3"/>
    <property type="match status" value="1"/>
</dbReference>
<evidence type="ECO:0000259" key="20">
    <source>
        <dbReference type="PROSITE" id="PS50004"/>
    </source>
</evidence>
<comment type="subunit">
    <text evidence="16">Monomer. Interacts with ERBB2 (preferentially with the tyrosine phosphorylated form); this interaction occurs at the cell membrane and is increased in a growth factor heregulin-dependent manner. Interacts with SHC1; this interaction may mediate the binding of CPNE3 with ERBB2. Interacts with RACK1.</text>
</comment>
<evidence type="ECO:0000256" key="7">
    <source>
        <dbReference type="ARBA" id="ARBA00022490"/>
    </source>
</evidence>
<evidence type="ECO:0000256" key="9">
    <source>
        <dbReference type="ARBA" id="ARBA00022723"/>
    </source>
</evidence>
<dbReference type="GO" id="GO:0005925">
    <property type="term" value="C:focal adhesion"/>
    <property type="evidence" value="ECO:0007669"/>
    <property type="project" value="UniProtKB-SubCell"/>
</dbReference>
<dbReference type="PANTHER" id="PTHR10857:SF106">
    <property type="entry name" value="C2 DOMAIN-CONTAINING PROTEIN"/>
    <property type="match status" value="1"/>
</dbReference>
<comment type="subcellular location">
    <subcellularLocation>
        <location evidence="3">Cell junction</location>
        <location evidence="3">Focal adhesion</location>
    </subcellularLocation>
    <subcellularLocation>
        <location evidence="2">Cell membrane</location>
    </subcellularLocation>
    <subcellularLocation>
        <location evidence="4">Cytoplasm</location>
    </subcellularLocation>
    <subcellularLocation>
        <location evidence="1">Nucleus</location>
    </subcellularLocation>
</comment>
<evidence type="ECO:0000256" key="19">
    <source>
        <dbReference type="SAM" id="MobiDB-lite"/>
    </source>
</evidence>
<evidence type="ECO:0000256" key="8">
    <source>
        <dbReference type="ARBA" id="ARBA00022553"/>
    </source>
</evidence>
<evidence type="ECO:0000313" key="24">
    <source>
        <dbReference type="RefSeq" id="XP_013068821.1"/>
    </source>
</evidence>
<dbReference type="GO" id="GO:0005886">
    <property type="term" value="C:plasma membrane"/>
    <property type="evidence" value="ECO:0007669"/>
    <property type="project" value="UniProtKB-SubCell"/>
</dbReference>
<keyword evidence="10" id="KW-0677">Repeat</keyword>
<name>A0A2C9L2B3_BIOGL</name>
<dbReference type="RefSeq" id="XP_013068821.1">
    <property type="nucleotide sequence ID" value="XM_013213367.2"/>
</dbReference>
<dbReference type="CDD" id="cd01459">
    <property type="entry name" value="vWA_copine_like"/>
    <property type="match status" value="1"/>
</dbReference>
<dbReference type="Gene3D" id="2.60.40.150">
    <property type="entry name" value="C2 domain"/>
    <property type="match status" value="2"/>
</dbReference>
<keyword evidence="8" id="KW-0597">Phosphoprotein</keyword>
<dbReference type="GeneID" id="106056561"/>
<evidence type="ECO:0000256" key="6">
    <source>
        <dbReference type="ARBA" id="ARBA00022475"/>
    </source>
</evidence>
<reference evidence="21" key="1">
    <citation type="submission" date="2020-05" db="UniProtKB">
        <authorList>
            <consortium name="EnsemblMetazoa"/>
        </authorList>
    </citation>
    <scope>IDENTIFICATION</scope>
    <source>
        <strain evidence="21">BB02</strain>
    </source>
</reference>
<dbReference type="SUPFAM" id="SSF49562">
    <property type="entry name" value="C2 domain (Calcium/lipid-binding domain, CaLB)"/>
    <property type="match status" value="2"/>
</dbReference>
<evidence type="ECO:0000256" key="3">
    <source>
        <dbReference type="ARBA" id="ARBA00004246"/>
    </source>
</evidence>
<dbReference type="InterPro" id="IPR002035">
    <property type="entry name" value="VWF_A"/>
</dbReference>
<dbReference type="GO" id="GO:0005737">
    <property type="term" value="C:cytoplasm"/>
    <property type="evidence" value="ECO:0007669"/>
    <property type="project" value="UniProtKB-SubCell"/>
</dbReference>
<feature type="domain" description="C2" evidence="20">
    <location>
        <begin position="1"/>
        <end position="128"/>
    </location>
</feature>
<keyword evidence="6" id="KW-1003">Cell membrane</keyword>
<keyword evidence="23" id="KW-1185">Reference proteome</keyword>
<dbReference type="Proteomes" id="UP000076420">
    <property type="component" value="Unassembled WGS sequence"/>
</dbReference>
<dbReference type="InterPro" id="IPR000008">
    <property type="entry name" value="C2_dom"/>
</dbReference>
<dbReference type="STRING" id="6526.A0A2C9L2B3"/>
<comment type="function">
    <text evidence="15">Calcium-dependent phospholipid-binding protein that plays a role in ERBB2-mediated tumor cell migration in response to growth factor heregulin stimulation.</text>
</comment>
<dbReference type="Proteomes" id="UP001165740">
    <property type="component" value="Chromosome 4"/>
</dbReference>
<dbReference type="CDD" id="cd04047">
    <property type="entry name" value="C2B_Copine"/>
    <property type="match status" value="1"/>
</dbReference>
<dbReference type="VEuPathDB" id="VectorBase:BGLAX_027618"/>
<dbReference type="KEGG" id="bgt:106056561"/>
<dbReference type="VEuPathDB" id="VectorBase:BGLB026293"/>
<dbReference type="GO" id="GO:0046872">
    <property type="term" value="F:metal ion binding"/>
    <property type="evidence" value="ECO:0007669"/>
    <property type="project" value="UniProtKB-KW"/>
</dbReference>
<accession>A0A2C9L2B3</accession>
<organism evidence="21 22">
    <name type="scientific">Biomphalaria glabrata</name>
    <name type="common">Bloodfluke planorb</name>
    <name type="synonym">Freshwater snail</name>
    <dbReference type="NCBI Taxonomy" id="6526"/>
    <lineage>
        <taxon>Eukaryota</taxon>
        <taxon>Metazoa</taxon>
        <taxon>Spiralia</taxon>
        <taxon>Lophotrochozoa</taxon>
        <taxon>Mollusca</taxon>
        <taxon>Gastropoda</taxon>
        <taxon>Heterobranchia</taxon>
        <taxon>Euthyneura</taxon>
        <taxon>Panpulmonata</taxon>
        <taxon>Hygrophila</taxon>
        <taxon>Lymnaeoidea</taxon>
        <taxon>Planorbidae</taxon>
        <taxon>Biomphalaria</taxon>
    </lineage>
</organism>
<feature type="domain" description="C2" evidence="20">
    <location>
        <begin position="138"/>
        <end position="264"/>
    </location>
</feature>
<evidence type="ECO:0000256" key="13">
    <source>
        <dbReference type="ARBA" id="ARBA00023136"/>
    </source>
</evidence>
<gene>
    <name evidence="21" type="primary">106056561</name>
    <name evidence="24" type="synonym">LOC106056561</name>
</gene>
<dbReference type="PROSITE" id="PS50004">
    <property type="entry name" value="C2"/>
    <property type="match status" value="2"/>
</dbReference>
<evidence type="ECO:0000256" key="14">
    <source>
        <dbReference type="ARBA" id="ARBA00023242"/>
    </source>
</evidence>
<keyword evidence="12" id="KW-0965">Cell junction</keyword>
<keyword evidence="13" id="KW-0472">Membrane</keyword>
<evidence type="ECO:0000256" key="17">
    <source>
        <dbReference type="ARBA" id="ARBA00074834"/>
    </source>
</evidence>
<dbReference type="InterPro" id="IPR010734">
    <property type="entry name" value="Copine_C"/>
</dbReference>
<dbReference type="CDD" id="cd04048">
    <property type="entry name" value="C2A_Copine"/>
    <property type="match status" value="1"/>
</dbReference>
<keyword evidence="14" id="KW-0539">Nucleus</keyword>
<keyword evidence="9" id="KW-0479">Metal-binding</keyword>
<evidence type="ECO:0000256" key="2">
    <source>
        <dbReference type="ARBA" id="ARBA00004236"/>
    </source>
</evidence>
<evidence type="ECO:0000256" key="15">
    <source>
        <dbReference type="ARBA" id="ARBA00058857"/>
    </source>
</evidence>
<dbReference type="GO" id="GO:0005634">
    <property type="term" value="C:nucleus"/>
    <property type="evidence" value="ECO:0007669"/>
    <property type="project" value="UniProtKB-SubCell"/>
</dbReference>
<dbReference type="InterPro" id="IPR037768">
    <property type="entry name" value="C2B_Copine"/>
</dbReference>
<keyword evidence="7" id="KW-0963">Cytoplasm</keyword>
<protein>
    <recommendedName>
        <fullName evidence="17">Copine-3</fullName>
    </recommendedName>
    <alternativeName>
        <fullName evidence="18">Copine III</fullName>
    </alternativeName>
</protein>
<evidence type="ECO:0000256" key="4">
    <source>
        <dbReference type="ARBA" id="ARBA00004496"/>
    </source>
</evidence>
<keyword evidence="11" id="KW-0106">Calcium</keyword>
<evidence type="ECO:0000256" key="12">
    <source>
        <dbReference type="ARBA" id="ARBA00022949"/>
    </source>
</evidence>
<feature type="compositionally biased region" description="Polar residues" evidence="19">
    <location>
        <begin position="543"/>
        <end position="557"/>
    </location>
</feature>
<dbReference type="InterPro" id="IPR035892">
    <property type="entry name" value="C2_domain_sf"/>
</dbReference>
<evidence type="ECO:0000256" key="1">
    <source>
        <dbReference type="ARBA" id="ARBA00004123"/>
    </source>
</evidence>
<evidence type="ECO:0000256" key="18">
    <source>
        <dbReference type="ARBA" id="ARBA00076171"/>
    </source>
</evidence>
<dbReference type="OrthoDB" id="5855668at2759"/>
<sequence length="566" mass="63171">MAVPNSNFRAGTAALPSSKVEISVSCRKLRDLDILSKSDPMCVLFIQDIQSQRYIEIGRTETINNNLNPDFVKHFVVDYFFEECQRLKFQIFDVDTSSQSLSQQDFIGEVDLTLGEMVGAPGGCVKKSLTNKNLPGTSCGEILLRVEELGSNKEIITLYAKGTELDQKNWWGLFGKSDPFLTFYRANEDNSFTIVHKTEEIKNTLNPNWKPFTVPLKTFCNGDHDRTIKVQCYDWNASGNHEFIGEFLTNVRELSSNQARTFELKNPKSRKKKDSGKIHIHGAIEVENTFIDYIRGGMQMNFTVAIDFTASNGNPQSPESLHYLNPYCPNQYASAVTAVGEIIQDYDSDNMFPALGFGARMPDGSVSHEFPLNFEPSNPFCPGVQGVLNAYYQALSRVQLYGPTNFAPVINHVARFAAAVRDGTEYFVLLIITDGIITDMPQTKAAIVQASTLPMSIIIVGVGNADFTEMNILDGDVERLSYQGRVAERDIVQFVPFRNFLTTGSNMKVANAYLAKEVLAEVPDQILSYMKRYNIKPKPPLPSSVSNGRSSHFSNIPQEPPPPYSS</sequence>
<evidence type="ECO:0000313" key="21">
    <source>
        <dbReference type="EnsemblMetazoa" id="BGLB026293-PA"/>
    </source>
</evidence>
<dbReference type="InterPro" id="IPR045052">
    <property type="entry name" value="Copine"/>
</dbReference>
<dbReference type="InterPro" id="IPR036465">
    <property type="entry name" value="vWFA_dom_sf"/>
</dbReference>